<feature type="non-terminal residue" evidence="3">
    <location>
        <position position="1"/>
    </location>
</feature>
<dbReference type="OrthoDB" id="912994at2759"/>
<evidence type="ECO:0000256" key="1">
    <source>
        <dbReference type="SAM" id="MobiDB-lite"/>
    </source>
</evidence>
<feature type="non-terminal residue" evidence="3">
    <location>
        <position position="209"/>
    </location>
</feature>
<comment type="caution">
    <text evidence="3">The sequence shown here is derived from an EMBL/GenBank/DDBJ whole genome shotgun (WGS) entry which is preliminary data.</text>
</comment>
<dbReference type="Proteomes" id="UP001153555">
    <property type="component" value="Unassembled WGS sequence"/>
</dbReference>
<accession>A0A9N7NZK3</accession>
<reference evidence="3" key="1">
    <citation type="submission" date="2019-12" db="EMBL/GenBank/DDBJ databases">
        <authorList>
            <person name="Scholes J."/>
        </authorList>
    </citation>
    <scope>NUCLEOTIDE SEQUENCE</scope>
</reference>
<evidence type="ECO:0000313" key="3">
    <source>
        <dbReference type="EMBL" id="CAA0841414.1"/>
    </source>
</evidence>
<dbReference type="SMART" id="SM00597">
    <property type="entry name" value="ZnF_TTF"/>
    <property type="match status" value="1"/>
</dbReference>
<feature type="region of interest" description="Disordered" evidence="1">
    <location>
        <begin position="1"/>
        <end position="38"/>
    </location>
</feature>
<sequence>DAAVDGDDHVENPNNQTSANVEPNQPMEEEPEVANPEREQIVATRFERDPGKRVQILDLPTDQQDEARRFYISEGPYQLELTEYEPCELAHGRRFQSSWFKKFHWLEYSPHTNRAYCLPCFLFSKKPTGKSGSYAFIVNGFQNWKKVNRGKECSFLKHMGDVDSAHNYSVQCFVNLKNEMAQIDNQMLQKKKAMFASGRLRLAATIDCI</sequence>
<dbReference type="EMBL" id="CACSLK010034108">
    <property type="protein sequence ID" value="CAA0841414.1"/>
    <property type="molecule type" value="Genomic_DNA"/>
</dbReference>
<dbReference type="PANTHER" id="PTHR45749">
    <property type="match status" value="1"/>
</dbReference>
<organism evidence="3 4">
    <name type="scientific">Striga hermonthica</name>
    <name type="common">Purple witchweed</name>
    <name type="synonym">Buchnera hermonthica</name>
    <dbReference type="NCBI Taxonomy" id="68872"/>
    <lineage>
        <taxon>Eukaryota</taxon>
        <taxon>Viridiplantae</taxon>
        <taxon>Streptophyta</taxon>
        <taxon>Embryophyta</taxon>
        <taxon>Tracheophyta</taxon>
        <taxon>Spermatophyta</taxon>
        <taxon>Magnoliopsida</taxon>
        <taxon>eudicotyledons</taxon>
        <taxon>Gunneridae</taxon>
        <taxon>Pentapetalae</taxon>
        <taxon>asterids</taxon>
        <taxon>lamiids</taxon>
        <taxon>Lamiales</taxon>
        <taxon>Orobanchaceae</taxon>
        <taxon>Buchnereae</taxon>
        <taxon>Striga</taxon>
    </lineage>
</organism>
<feature type="compositionally biased region" description="Basic and acidic residues" evidence="1">
    <location>
        <begin position="1"/>
        <end position="11"/>
    </location>
</feature>
<evidence type="ECO:0000259" key="2">
    <source>
        <dbReference type="SMART" id="SM00597"/>
    </source>
</evidence>
<evidence type="ECO:0000313" key="4">
    <source>
        <dbReference type="Proteomes" id="UP001153555"/>
    </source>
</evidence>
<dbReference type="PANTHER" id="PTHR45749:SF37">
    <property type="entry name" value="OS05G0311600 PROTEIN"/>
    <property type="match status" value="1"/>
</dbReference>
<gene>
    <name evidence="3" type="ORF">SHERM_07425</name>
</gene>
<dbReference type="AlphaFoldDB" id="A0A9N7NZK3"/>
<name>A0A9N7NZK3_STRHE</name>
<protein>
    <submittedName>
        <fullName evidence="3">TTF-type zinc finger protein with HAT dimerisation domain</fullName>
    </submittedName>
</protein>
<keyword evidence="4" id="KW-1185">Reference proteome</keyword>
<proteinExistence type="predicted"/>
<dbReference type="InterPro" id="IPR006580">
    <property type="entry name" value="Znf_TTF"/>
</dbReference>
<feature type="compositionally biased region" description="Polar residues" evidence="1">
    <location>
        <begin position="12"/>
        <end position="23"/>
    </location>
</feature>
<feature type="domain" description="TTF-type" evidence="2">
    <location>
        <begin position="91"/>
        <end position="189"/>
    </location>
</feature>